<accession>A0A162T253</accession>
<dbReference type="EMBL" id="LWAE01000002">
    <property type="protein sequence ID" value="KZL92154.1"/>
    <property type="molecule type" value="Genomic_DNA"/>
</dbReference>
<evidence type="ECO:0000313" key="2">
    <source>
        <dbReference type="EMBL" id="KZL92154.1"/>
    </source>
</evidence>
<keyword evidence="3" id="KW-1185">Reference proteome</keyword>
<dbReference type="RefSeq" id="WP_066621432.1">
    <property type="nucleotide sequence ID" value="NZ_FQXL01000004.1"/>
</dbReference>
<dbReference type="PATRIC" id="fig|1121326.3.peg.1950"/>
<name>A0A162T253_9CLOT</name>
<organism evidence="2 3">
    <name type="scientific">Clostridium magnum DSM 2767</name>
    <dbReference type="NCBI Taxonomy" id="1121326"/>
    <lineage>
        <taxon>Bacteria</taxon>
        <taxon>Bacillati</taxon>
        <taxon>Bacillota</taxon>
        <taxon>Clostridia</taxon>
        <taxon>Eubacteriales</taxon>
        <taxon>Clostridiaceae</taxon>
        <taxon>Clostridium</taxon>
    </lineage>
</organism>
<protein>
    <submittedName>
        <fullName evidence="2">Uncharacterized protein</fullName>
    </submittedName>
</protein>
<keyword evidence="1" id="KW-0175">Coiled coil</keyword>
<dbReference type="AlphaFoldDB" id="A0A162T253"/>
<feature type="coiled-coil region" evidence="1">
    <location>
        <begin position="28"/>
        <end position="69"/>
    </location>
</feature>
<gene>
    <name evidence="2" type="ORF">CLMAG_19630</name>
</gene>
<sequence>MDKTEAQLKARLFGCDREEVDKHIKDIKLANKEKIEELKRNLSAINAENEKLSEEIQKLKDEMKFEMKSEKFMEFVLKKSEEIILIINKVSSDEISRITLSGKTQESIFNKKIEEYNSIIKSTQEDLNILLKKQLKKNEILSEDVKKFIKDKCKCDSVNYDELQVNIQTPPIEYEDTPHTENVENHSGEESFKKSADNYINRDEKIKIKDIVEEHQIDKVENQSTAEIIKSQLKSTDIEEDIDQIRSKYLIGKIAGKDLIDNMGNIIIGKNSIITEQTISKAGREGKLPELIVNMTLLDI</sequence>
<evidence type="ECO:0000256" key="1">
    <source>
        <dbReference type="SAM" id="Coils"/>
    </source>
</evidence>
<dbReference type="OrthoDB" id="2667321at2"/>
<reference evidence="2 3" key="1">
    <citation type="submission" date="2016-04" db="EMBL/GenBank/DDBJ databases">
        <title>Genome sequence of Clostridium magnum DSM 2767.</title>
        <authorList>
            <person name="Poehlein A."/>
            <person name="Uhlig R."/>
            <person name="Fischer R."/>
            <person name="Bahl H."/>
            <person name="Daniel R."/>
        </authorList>
    </citation>
    <scope>NUCLEOTIDE SEQUENCE [LARGE SCALE GENOMIC DNA]</scope>
    <source>
        <strain evidence="2 3">DSM 2767</strain>
    </source>
</reference>
<proteinExistence type="predicted"/>
<dbReference type="STRING" id="1121326.CLMAG_19630"/>
<dbReference type="Proteomes" id="UP000076603">
    <property type="component" value="Unassembled WGS sequence"/>
</dbReference>
<evidence type="ECO:0000313" key="3">
    <source>
        <dbReference type="Proteomes" id="UP000076603"/>
    </source>
</evidence>
<comment type="caution">
    <text evidence="2">The sequence shown here is derived from an EMBL/GenBank/DDBJ whole genome shotgun (WGS) entry which is preliminary data.</text>
</comment>